<reference evidence="1 2" key="1">
    <citation type="journal article" date="2024" name="Nat. Commun.">
        <title>Phylogenomics reveals the evolutionary origins of lichenization in chlorophyte algae.</title>
        <authorList>
            <person name="Puginier C."/>
            <person name="Libourel C."/>
            <person name="Otte J."/>
            <person name="Skaloud P."/>
            <person name="Haon M."/>
            <person name="Grisel S."/>
            <person name="Petersen M."/>
            <person name="Berrin J.G."/>
            <person name="Delaux P.M."/>
            <person name="Dal Grande F."/>
            <person name="Keller J."/>
        </authorList>
    </citation>
    <scope>NUCLEOTIDE SEQUENCE [LARGE SCALE GENOMIC DNA]</scope>
    <source>
        <strain evidence="1 2">SAG 245.80</strain>
    </source>
</reference>
<dbReference type="PANTHER" id="PTHR31065:SF1">
    <property type="entry name" value="OS09G0116050 PROTEIN"/>
    <property type="match status" value="1"/>
</dbReference>
<dbReference type="AlphaFoldDB" id="A0AAW1RCN7"/>
<protein>
    <submittedName>
        <fullName evidence="1">Uncharacterized protein</fullName>
    </submittedName>
</protein>
<evidence type="ECO:0000313" key="2">
    <source>
        <dbReference type="Proteomes" id="UP001445335"/>
    </source>
</evidence>
<evidence type="ECO:0000313" key="1">
    <source>
        <dbReference type="EMBL" id="KAK9831469.1"/>
    </source>
</evidence>
<comment type="caution">
    <text evidence="1">The sequence shown here is derived from an EMBL/GenBank/DDBJ whole genome shotgun (WGS) entry which is preliminary data.</text>
</comment>
<proteinExistence type="predicted"/>
<gene>
    <name evidence="1" type="ORF">WJX81_008250</name>
</gene>
<dbReference type="Proteomes" id="UP001445335">
    <property type="component" value="Unassembled WGS sequence"/>
</dbReference>
<dbReference type="Pfam" id="PF04640">
    <property type="entry name" value="PLATZ"/>
    <property type="match status" value="1"/>
</dbReference>
<dbReference type="InterPro" id="IPR006734">
    <property type="entry name" value="PLATZ"/>
</dbReference>
<name>A0AAW1RCN7_9CHLO</name>
<keyword evidence="2" id="KW-1185">Reference proteome</keyword>
<sequence>MDALCSLLHTQFFHPCPTCATGSSAQRDTTVNHFNLDSLTAGCSHCLPASGSGQRVLQVRRSSYHDVLKVSDIARLMDTSGIQTYVINGAKVVFIKRRPQMRPSPKEQPPFASGRELDRARWPGVAHFGPCSLEAYAATAISRRKGFPHRAPFE</sequence>
<accession>A0AAW1RCN7</accession>
<dbReference type="PANTHER" id="PTHR31065">
    <property type="entry name" value="PLATZ TRANSCRIPTION FACTOR FAMILY PROTEIN"/>
    <property type="match status" value="1"/>
</dbReference>
<organism evidence="1 2">
    <name type="scientific">Elliptochloris bilobata</name>
    <dbReference type="NCBI Taxonomy" id="381761"/>
    <lineage>
        <taxon>Eukaryota</taxon>
        <taxon>Viridiplantae</taxon>
        <taxon>Chlorophyta</taxon>
        <taxon>core chlorophytes</taxon>
        <taxon>Trebouxiophyceae</taxon>
        <taxon>Trebouxiophyceae incertae sedis</taxon>
        <taxon>Elliptochloris clade</taxon>
        <taxon>Elliptochloris</taxon>
    </lineage>
</organism>
<dbReference type="EMBL" id="JALJOU010000046">
    <property type="protein sequence ID" value="KAK9831469.1"/>
    <property type="molecule type" value="Genomic_DNA"/>
</dbReference>